<dbReference type="EMBL" id="FQXG01000003">
    <property type="protein sequence ID" value="SHH57963.1"/>
    <property type="molecule type" value="Genomic_DNA"/>
</dbReference>
<evidence type="ECO:0000313" key="2">
    <source>
        <dbReference type="Proteomes" id="UP000184268"/>
    </source>
</evidence>
<sequence length="55" mass="6126">MKLNDDAREVQGATVPETCSYEACSNPADCYDDMDNPMCQRCYELDQEGRLGCAV</sequence>
<organism evidence="1 2">
    <name type="scientific">Ferrimonas marina</name>
    <dbReference type="NCBI Taxonomy" id="299255"/>
    <lineage>
        <taxon>Bacteria</taxon>
        <taxon>Pseudomonadati</taxon>
        <taxon>Pseudomonadota</taxon>
        <taxon>Gammaproteobacteria</taxon>
        <taxon>Alteromonadales</taxon>
        <taxon>Ferrimonadaceae</taxon>
        <taxon>Ferrimonas</taxon>
    </lineage>
</organism>
<name>A0A1M5U5I9_9GAMM</name>
<dbReference type="Proteomes" id="UP000184268">
    <property type="component" value="Unassembled WGS sequence"/>
</dbReference>
<protein>
    <submittedName>
        <fullName evidence="1">Uncharacterized protein</fullName>
    </submittedName>
</protein>
<dbReference type="RefSeq" id="WP_156479968.1">
    <property type="nucleotide sequence ID" value="NZ_FQXG01000003.1"/>
</dbReference>
<dbReference type="STRING" id="299255.SAMN02745129_2408"/>
<keyword evidence="2" id="KW-1185">Reference proteome</keyword>
<accession>A0A1M5U5I9</accession>
<reference evidence="1 2" key="1">
    <citation type="submission" date="2016-11" db="EMBL/GenBank/DDBJ databases">
        <authorList>
            <person name="Jaros S."/>
            <person name="Januszkiewicz K."/>
            <person name="Wedrychowicz H."/>
        </authorList>
    </citation>
    <scope>NUCLEOTIDE SEQUENCE [LARGE SCALE GENOMIC DNA]</scope>
    <source>
        <strain evidence="1 2">DSM 16917</strain>
    </source>
</reference>
<gene>
    <name evidence="1" type="ORF">SAMN02745129_2408</name>
</gene>
<proteinExistence type="predicted"/>
<evidence type="ECO:0000313" key="1">
    <source>
        <dbReference type="EMBL" id="SHH57963.1"/>
    </source>
</evidence>
<dbReference type="AlphaFoldDB" id="A0A1M5U5I9"/>